<dbReference type="EMBL" id="AHNU02000051">
    <property type="protein sequence ID" value="EMN89586.1"/>
    <property type="molecule type" value="Genomic_DNA"/>
</dbReference>
<keyword evidence="3" id="KW-1185">Reference proteome</keyword>
<gene>
    <name evidence="2" type="ORF">LEP1GSC108_3785</name>
</gene>
<dbReference type="AlphaFoldDB" id="M6Q237"/>
<evidence type="ECO:0000313" key="3">
    <source>
        <dbReference type="Proteomes" id="UP000012118"/>
    </source>
</evidence>
<sequence>MGEALSSCAFTISNVIESLPLTRAKRQLLSRITDLDIAGKKRGLSGCIAKNKSLGRKVGLAETTVSKYIREMKAEGYLVAGTFHGHYRILNSNLSNAVEMERHQYNLSKFQEKNPRQSSANILGSHLQEYGAAPYESTEHCTSNQSTNTTSNKNKEDSSSKINWLNIAEHAKTMILKEYGEYDFIPEKEKEKIKLWQKLCNDNPKISPETIIETIRKLIYIKEKYQTNSFWSSIPVNIASSYSYKDRIKSTYNALLQVSSNTTAKQSAKQENVFQKQNLNIDRKYQDPSWEAFLNWSSKRLTRSSIEILKRVQAQFRDNGTLLILNTVPESLEIIIKKYFSEEVQILVPVEFLNGTRLGEKPDSINSNANVNQGEETFSHEEFMQALAKLGKGKPWNTQLASAPLQNQKRVGHQIAGNRTTSSYVLFQSKNTKNKFKTGMRAKPE</sequence>
<organism evidence="2 3">
    <name type="scientific">Leptospira weilii str. UI 13098</name>
    <dbReference type="NCBI Taxonomy" id="1088542"/>
    <lineage>
        <taxon>Bacteria</taxon>
        <taxon>Pseudomonadati</taxon>
        <taxon>Spirochaetota</taxon>
        <taxon>Spirochaetia</taxon>
        <taxon>Leptospirales</taxon>
        <taxon>Leptospiraceae</taxon>
        <taxon>Leptospira</taxon>
    </lineage>
</organism>
<accession>M6Q237</accession>
<feature type="region of interest" description="Disordered" evidence="1">
    <location>
        <begin position="137"/>
        <end position="159"/>
    </location>
</feature>
<evidence type="ECO:0000313" key="2">
    <source>
        <dbReference type="EMBL" id="EMN89586.1"/>
    </source>
</evidence>
<name>M6Q237_9LEPT</name>
<reference evidence="2 3" key="1">
    <citation type="submission" date="2013-01" db="EMBL/GenBank/DDBJ databases">
        <authorList>
            <person name="Harkins D.M."/>
            <person name="Durkin A.S."/>
            <person name="Brinkac L.M."/>
            <person name="Haft D.H."/>
            <person name="Selengut J.D."/>
            <person name="Sanka R."/>
            <person name="DePew J."/>
            <person name="Purushe J."/>
            <person name="Chanthongthip A."/>
            <person name="Lattana O."/>
            <person name="Phetsouvanh R."/>
            <person name="Newton P.N."/>
            <person name="Vinetz J.M."/>
            <person name="Sutton G.G."/>
            <person name="Nierman W.C."/>
            <person name="Fouts D.E."/>
        </authorList>
    </citation>
    <scope>NUCLEOTIDE SEQUENCE [LARGE SCALE GENOMIC DNA]</scope>
    <source>
        <strain evidence="2 3">UI 13098</strain>
    </source>
</reference>
<protein>
    <recommendedName>
        <fullName evidence="4">DNA-binding protein</fullName>
    </recommendedName>
</protein>
<evidence type="ECO:0000256" key="1">
    <source>
        <dbReference type="SAM" id="MobiDB-lite"/>
    </source>
</evidence>
<feature type="compositionally biased region" description="Low complexity" evidence="1">
    <location>
        <begin position="142"/>
        <end position="152"/>
    </location>
</feature>
<evidence type="ECO:0008006" key="4">
    <source>
        <dbReference type="Google" id="ProtNLM"/>
    </source>
</evidence>
<dbReference type="Proteomes" id="UP000012118">
    <property type="component" value="Unassembled WGS sequence"/>
</dbReference>
<comment type="caution">
    <text evidence="2">The sequence shown here is derived from an EMBL/GenBank/DDBJ whole genome shotgun (WGS) entry which is preliminary data.</text>
</comment>
<proteinExistence type="predicted"/>
<dbReference type="RefSeq" id="WP_004503617.1">
    <property type="nucleotide sequence ID" value="NZ_AHNU02000051.1"/>
</dbReference>